<protein>
    <submittedName>
        <fullName evidence="4">DUF3945 domain-containing protein</fullName>
    </submittedName>
</protein>
<dbReference type="InterPro" id="IPR025343">
    <property type="entry name" value="DUF4099"/>
</dbReference>
<accession>A0A6I0GDH6</accession>
<evidence type="ECO:0000259" key="2">
    <source>
        <dbReference type="Pfam" id="PF13101"/>
    </source>
</evidence>
<dbReference type="Proteomes" id="UP000433382">
    <property type="component" value="Unassembled WGS sequence"/>
</dbReference>
<evidence type="ECO:0000313" key="5">
    <source>
        <dbReference type="Proteomes" id="UP000433382"/>
    </source>
</evidence>
<feature type="domain" description="DUF3945" evidence="2">
    <location>
        <begin position="426"/>
        <end position="470"/>
    </location>
</feature>
<dbReference type="EMBL" id="WCZM01000021">
    <property type="protein sequence ID" value="KAB3568293.1"/>
    <property type="molecule type" value="Genomic_DNA"/>
</dbReference>
<feature type="region of interest" description="Disordered" evidence="1">
    <location>
        <begin position="113"/>
        <end position="179"/>
    </location>
</feature>
<organism evidence="4 5">
    <name type="scientific">Phocaeicola vulgatus</name>
    <name type="common">Bacteroides vulgatus</name>
    <dbReference type="NCBI Taxonomy" id="821"/>
    <lineage>
        <taxon>Bacteria</taxon>
        <taxon>Pseudomonadati</taxon>
        <taxon>Bacteroidota</taxon>
        <taxon>Bacteroidia</taxon>
        <taxon>Bacteroidales</taxon>
        <taxon>Bacteroidaceae</taxon>
        <taxon>Phocaeicola</taxon>
    </lineage>
</organism>
<name>A0A6I0GDH6_PHOVU</name>
<dbReference type="Pfam" id="PF13351">
    <property type="entry name" value="DUF4099"/>
    <property type="match status" value="1"/>
</dbReference>
<feature type="region of interest" description="Disordered" evidence="1">
    <location>
        <begin position="364"/>
        <end position="417"/>
    </location>
</feature>
<feature type="compositionally biased region" description="Low complexity" evidence="1">
    <location>
        <begin position="386"/>
        <end position="395"/>
    </location>
</feature>
<evidence type="ECO:0000313" key="4">
    <source>
        <dbReference type="EMBL" id="KAB3568293.1"/>
    </source>
</evidence>
<feature type="compositionally biased region" description="Basic and acidic residues" evidence="1">
    <location>
        <begin position="129"/>
        <end position="158"/>
    </location>
</feature>
<feature type="compositionally biased region" description="Polar residues" evidence="1">
    <location>
        <begin position="396"/>
        <end position="417"/>
    </location>
</feature>
<feature type="region of interest" description="Disordered" evidence="1">
    <location>
        <begin position="466"/>
        <end position="541"/>
    </location>
</feature>
<sequence length="541" mass="62035">MAKKKDEKDVLIVRDEKTGEISVVAGLNADGTPKRTPAKAENAQSFLQFDRHGDVLDNFFRNFFRQCKEPSRFGFYRVAAEQADNLLEVMKELLKNPEAYSELLAPHKVDTSGYEQEVQKVQEEQQQQKQEEQQPDQENKENQEEPKNQEEMEQKQEQNQEAPQQTQGRQGYQPIDENRINWQELEERWGVKRDELEKSGDLQKMLNYGKSDLVKVTPNFGGEAFELDARLSFKKDGEGNVSLVPHFIRKEQKLEEYKEHKFSDEDRKNLRETGNLGRVVDLVDKETGEITPSFVSIDRKTNEITDVPASKVRIPERIGKTEITKQEQDMLRAGLPVRDKLIERNDGRKFVTTLQVNVEQRGVEFVPGTGRSPRTAQTQEAKENPSQAQAQAQSQGTENAAGTNKEQRRNTWTNEDGSIRSISKWSNVNFTDQQKADYVAGRAVRLENVTDKQGFHATMYIKFNPEKGRPYRYDTNPDNAQQVAPSNESRTQVAVNNEGKTNEATKNLNEPLQKGQTTPKDDSQQRQQEKPQKRTGKGMKM</sequence>
<comment type="caution">
    <text evidence="4">The sequence shown here is derived from an EMBL/GenBank/DDBJ whole genome shotgun (WGS) entry which is preliminary data.</text>
</comment>
<gene>
    <name evidence="4" type="ORF">GAY01_14360</name>
</gene>
<feature type="compositionally biased region" description="Polar residues" evidence="1">
    <location>
        <begin position="476"/>
        <end position="518"/>
    </location>
</feature>
<feature type="domain" description="DUF4099" evidence="3">
    <location>
        <begin position="175"/>
        <end position="256"/>
    </location>
</feature>
<evidence type="ECO:0000256" key="1">
    <source>
        <dbReference type="SAM" id="MobiDB-lite"/>
    </source>
</evidence>
<dbReference type="InterPro" id="IPR025222">
    <property type="entry name" value="DUF3945"/>
</dbReference>
<feature type="domain" description="DUF3945" evidence="2">
    <location>
        <begin position="315"/>
        <end position="367"/>
    </location>
</feature>
<reference evidence="4 5" key="1">
    <citation type="journal article" date="2019" name="Nat. Med.">
        <title>A library of human gut bacterial isolates paired with longitudinal multiomics data enables mechanistic microbiome research.</title>
        <authorList>
            <person name="Poyet M."/>
            <person name="Groussin M."/>
            <person name="Gibbons S.M."/>
            <person name="Avila-Pacheco J."/>
            <person name="Jiang X."/>
            <person name="Kearney S.M."/>
            <person name="Perrotta A.R."/>
            <person name="Berdy B."/>
            <person name="Zhao S."/>
            <person name="Lieberman T.D."/>
            <person name="Swanson P.K."/>
            <person name="Smith M."/>
            <person name="Roesemann S."/>
            <person name="Alexander J.E."/>
            <person name="Rich S.A."/>
            <person name="Livny J."/>
            <person name="Vlamakis H."/>
            <person name="Clish C."/>
            <person name="Bullock K."/>
            <person name="Deik A."/>
            <person name="Scott J."/>
            <person name="Pierce K.A."/>
            <person name="Xavier R.J."/>
            <person name="Alm E.J."/>
        </authorList>
    </citation>
    <scope>NUCLEOTIDE SEQUENCE [LARGE SCALE GENOMIC DNA]</scope>
    <source>
        <strain evidence="4 5">BIOML-A73</strain>
    </source>
</reference>
<dbReference type="Pfam" id="PF13101">
    <property type="entry name" value="DUF3945"/>
    <property type="match status" value="2"/>
</dbReference>
<dbReference type="AlphaFoldDB" id="A0A6I0GDH6"/>
<feature type="compositionally biased region" description="Basic and acidic residues" evidence="1">
    <location>
        <begin position="519"/>
        <end position="532"/>
    </location>
</feature>
<proteinExistence type="predicted"/>
<evidence type="ECO:0000259" key="3">
    <source>
        <dbReference type="Pfam" id="PF13351"/>
    </source>
</evidence>